<dbReference type="Proteomes" id="UP000696280">
    <property type="component" value="Unassembled WGS sequence"/>
</dbReference>
<gene>
    <name evidence="1" type="ORF">HYFRA_00002210</name>
</gene>
<dbReference type="Pfam" id="PF13578">
    <property type="entry name" value="Methyltransf_24"/>
    <property type="match status" value="1"/>
</dbReference>
<sequence>MSDRSRFTFQNNWFELITPDWERLTTNLRRISKPLRILEIGAFEGASTTWILDNLTNHLDSTMTVIDTFSGGMEHDPQETKSLEERFHENVQKCTNVTKLKVLKAKSEDALVNLRASGAQFDFIYIDGSHVAIDVLHDAVLCWHMLALGGTMVFDDWTWKGYYEHFYNPRMAIMGFLQCVEPEVKTEETESQMWVTRVSNEIVPTKNEDPSLMYWDRNERFMVKP</sequence>
<evidence type="ECO:0000313" key="1">
    <source>
        <dbReference type="EMBL" id="CAG8949081.1"/>
    </source>
</evidence>
<comment type="caution">
    <text evidence="1">The sequence shown here is derived from an EMBL/GenBank/DDBJ whole genome shotgun (WGS) entry which is preliminary data.</text>
</comment>
<reference evidence="1" key="1">
    <citation type="submission" date="2021-07" db="EMBL/GenBank/DDBJ databases">
        <authorList>
            <person name="Durling M."/>
        </authorList>
    </citation>
    <scope>NUCLEOTIDE SEQUENCE</scope>
</reference>
<protein>
    <recommendedName>
        <fullName evidence="3">Class I SAM-dependent methyltransferase</fullName>
    </recommendedName>
</protein>
<dbReference type="OrthoDB" id="2014201at2759"/>
<keyword evidence="2" id="KW-1185">Reference proteome</keyword>
<organism evidence="1 2">
    <name type="scientific">Hymenoscyphus fraxineus</name>
    <dbReference type="NCBI Taxonomy" id="746836"/>
    <lineage>
        <taxon>Eukaryota</taxon>
        <taxon>Fungi</taxon>
        <taxon>Dikarya</taxon>
        <taxon>Ascomycota</taxon>
        <taxon>Pezizomycotina</taxon>
        <taxon>Leotiomycetes</taxon>
        <taxon>Helotiales</taxon>
        <taxon>Helotiaceae</taxon>
        <taxon>Hymenoscyphus</taxon>
    </lineage>
</organism>
<dbReference type="InterPro" id="IPR029063">
    <property type="entry name" value="SAM-dependent_MTases_sf"/>
</dbReference>
<evidence type="ECO:0008006" key="3">
    <source>
        <dbReference type="Google" id="ProtNLM"/>
    </source>
</evidence>
<accession>A0A9N9KLE3</accession>
<dbReference type="SUPFAM" id="SSF53335">
    <property type="entry name" value="S-adenosyl-L-methionine-dependent methyltransferases"/>
    <property type="match status" value="1"/>
</dbReference>
<evidence type="ECO:0000313" key="2">
    <source>
        <dbReference type="Proteomes" id="UP000696280"/>
    </source>
</evidence>
<dbReference type="EMBL" id="CAJVRL010000001">
    <property type="protein sequence ID" value="CAG8949081.1"/>
    <property type="molecule type" value="Genomic_DNA"/>
</dbReference>
<dbReference type="AlphaFoldDB" id="A0A9N9KLE3"/>
<proteinExistence type="predicted"/>
<dbReference type="Gene3D" id="3.40.50.150">
    <property type="entry name" value="Vaccinia Virus protein VP39"/>
    <property type="match status" value="1"/>
</dbReference>
<name>A0A9N9KLE3_9HELO</name>